<sequence length="40" mass="4644">MTAPRNTLDYLDDILDAIEKIAIFTRGMSYEEFCEDDKTV</sequence>
<organism evidence="1 2">
    <name type="scientific">Methanoculleus thermophilus</name>
    <dbReference type="NCBI Taxonomy" id="2200"/>
    <lineage>
        <taxon>Archaea</taxon>
        <taxon>Methanobacteriati</taxon>
        <taxon>Methanobacteriota</taxon>
        <taxon>Stenosarchaea group</taxon>
        <taxon>Methanomicrobia</taxon>
        <taxon>Methanomicrobiales</taxon>
        <taxon>Methanomicrobiaceae</taxon>
        <taxon>Methanoculleus</taxon>
    </lineage>
</organism>
<dbReference type="EMBL" id="FNFT01000017">
    <property type="protein sequence ID" value="SDK50643.1"/>
    <property type="molecule type" value="Genomic_DNA"/>
</dbReference>
<dbReference type="Proteomes" id="UP000326500">
    <property type="component" value="Unassembled WGS sequence"/>
</dbReference>
<keyword evidence="2" id="KW-1185">Reference proteome</keyword>
<dbReference type="STRING" id="2200.GCA_001571405_02296"/>
<proteinExistence type="predicted"/>
<evidence type="ECO:0000313" key="1">
    <source>
        <dbReference type="EMBL" id="SDK50643.1"/>
    </source>
</evidence>
<dbReference type="RefSeq" id="WP_263478281.1">
    <property type="nucleotide sequence ID" value="NZ_BCNX01000020.1"/>
</dbReference>
<name>A0A1G9CG40_9EURY</name>
<accession>A0A1G9CG40</accession>
<reference evidence="1 2" key="1">
    <citation type="submission" date="2016-10" db="EMBL/GenBank/DDBJ databases">
        <authorList>
            <person name="Varghese N."/>
            <person name="Submissions S."/>
        </authorList>
    </citation>
    <scope>NUCLEOTIDE SEQUENCE [LARGE SCALE GENOMIC DNA]</scope>
    <source>
        <strain evidence="1 2">DSM 2373</strain>
    </source>
</reference>
<protein>
    <submittedName>
        <fullName evidence="1">Uncharacterized protein</fullName>
    </submittedName>
</protein>
<gene>
    <name evidence="1" type="ORF">SAMN04488571_1177</name>
</gene>
<dbReference type="AlphaFoldDB" id="A0A1G9CG40"/>
<evidence type="ECO:0000313" key="2">
    <source>
        <dbReference type="Proteomes" id="UP000326500"/>
    </source>
</evidence>